<evidence type="ECO:0000256" key="5">
    <source>
        <dbReference type="ARBA" id="ARBA00022970"/>
    </source>
</evidence>
<comment type="caution">
    <text evidence="7">The sequence shown here is derived from an EMBL/GenBank/DDBJ whole genome shotgun (WGS) entry which is preliminary data.</text>
</comment>
<dbReference type="EMBL" id="JACPUR010000013">
    <property type="protein sequence ID" value="MBI3126958.1"/>
    <property type="molecule type" value="Genomic_DNA"/>
</dbReference>
<accession>A0A932MMQ8</accession>
<dbReference type="Gene3D" id="3.40.50.300">
    <property type="entry name" value="P-loop containing nucleotide triphosphate hydrolases"/>
    <property type="match status" value="1"/>
</dbReference>
<dbReference type="GO" id="GO:0015658">
    <property type="term" value="F:branched-chain amino acid transmembrane transporter activity"/>
    <property type="evidence" value="ECO:0007669"/>
    <property type="project" value="TreeGrafter"/>
</dbReference>
<evidence type="ECO:0000256" key="3">
    <source>
        <dbReference type="ARBA" id="ARBA00022741"/>
    </source>
</evidence>
<dbReference type="PROSITE" id="PS50893">
    <property type="entry name" value="ABC_TRANSPORTER_2"/>
    <property type="match status" value="1"/>
</dbReference>
<dbReference type="InterPro" id="IPR027417">
    <property type="entry name" value="P-loop_NTPase"/>
</dbReference>
<gene>
    <name evidence="7" type="ORF">HYZ11_05070</name>
</gene>
<evidence type="ECO:0000313" key="7">
    <source>
        <dbReference type="EMBL" id="MBI3126958.1"/>
    </source>
</evidence>
<dbReference type="GO" id="GO:0005524">
    <property type="term" value="F:ATP binding"/>
    <property type="evidence" value="ECO:0007669"/>
    <property type="project" value="UniProtKB-KW"/>
</dbReference>
<dbReference type="Pfam" id="PF00005">
    <property type="entry name" value="ABC_tran"/>
    <property type="match status" value="1"/>
</dbReference>
<evidence type="ECO:0000256" key="4">
    <source>
        <dbReference type="ARBA" id="ARBA00022840"/>
    </source>
</evidence>
<evidence type="ECO:0000313" key="8">
    <source>
        <dbReference type="Proteomes" id="UP000782312"/>
    </source>
</evidence>
<comment type="similarity">
    <text evidence="1">Belongs to the ABC transporter superfamily.</text>
</comment>
<dbReference type="GO" id="GO:0015807">
    <property type="term" value="P:L-amino acid transport"/>
    <property type="evidence" value="ECO:0007669"/>
    <property type="project" value="TreeGrafter"/>
</dbReference>
<keyword evidence="5" id="KW-0029">Amino-acid transport</keyword>
<dbReference type="PANTHER" id="PTHR43820:SF2">
    <property type="entry name" value="ABC TRANSPORTER ATP-BINDING PROTEIN"/>
    <property type="match status" value="1"/>
</dbReference>
<name>A0A932MMQ8_UNCTE</name>
<evidence type="ECO:0000256" key="2">
    <source>
        <dbReference type="ARBA" id="ARBA00022448"/>
    </source>
</evidence>
<evidence type="ECO:0000259" key="6">
    <source>
        <dbReference type="PROSITE" id="PS50893"/>
    </source>
</evidence>
<dbReference type="InterPro" id="IPR017871">
    <property type="entry name" value="ABC_transporter-like_CS"/>
</dbReference>
<dbReference type="Proteomes" id="UP000782312">
    <property type="component" value="Unassembled WGS sequence"/>
</dbReference>
<feature type="domain" description="ABC transporter" evidence="6">
    <location>
        <begin position="3"/>
        <end position="234"/>
    </location>
</feature>
<proteinExistence type="inferred from homology"/>
<dbReference type="InterPro" id="IPR003593">
    <property type="entry name" value="AAA+_ATPase"/>
</dbReference>
<dbReference type="CDD" id="cd03224">
    <property type="entry name" value="ABC_TM1139_LivF_branched"/>
    <property type="match status" value="1"/>
</dbReference>
<organism evidence="7 8">
    <name type="scientific">Tectimicrobiota bacterium</name>
    <dbReference type="NCBI Taxonomy" id="2528274"/>
    <lineage>
        <taxon>Bacteria</taxon>
        <taxon>Pseudomonadati</taxon>
        <taxon>Nitrospinota/Tectimicrobiota group</taxon>
        <taxon>Candidatus Tectimicrobiota</taxon>
    </lineage>
</organism>
<dbReference type="SUPFAM" id="SSF52540">
    <property type="entry name" value="P-loop containing nucleoside triphosphate hydrolases"/>
    <property type="match status" value="1"/>
</dbReference>
<dbReference type="GO" id="GO:0016887">
    <property type="term" value="F:ATP hydrolysis activity"/>
    <property type="evidence" value="ECO:0007669"/>
    <property type="project" value="InterPro"/>
</dbReference>
<keyword evidence="4 7" id="KW-0067">ATP-binding</keyword>
<reference evidence="7" key="1">
    <citation type="submission" date="2020-07" db="EMBL/GenBank/DDBJ databases">
        <title>Huge and variable diversity of episymbiotic CPR bacteria and DPANN archaea in groundwater ecosystems.</title>
        <authorList>
            <person name="He C.Y."/>
            <person name="Keren R."/>
            <person name="Whittaker M."/>
            <person name="Farag I.F."/>
            <person name="Doudna J."/>
            <person name="Cate J.H.D."/>
            <person name="Banfield J.F."/>
        </authorList>
    </citation>
    <scope>NUCLEOTIDE SEQUENCE</scope>
    <source>
        <strain evidence="7">NC_groundwater_763_Ag_S-0.2um_68_21</strain>
    </source>
</reference>
<keyword evidence="3" id="KW-0547">Nucleotide-binding</keyword>
<dbReference type="InterPro" id="IPR052156">
    <property type="entry name" value="BCAA_Transport_ATP-bd_LivF"/>
</dbReference>
<evidence type="ECO:0000256" key="1">
    <source>
        <dbReference type="ARBA" id="ARBA00005417"/>
    </source>
</evidence>
<sequence length="234" mass="25893">MILRVENINTFYGASHILQDVSLAVERGEVVCLLGRNGVGKTTTLRSVIGLAPPRSGRVVFMERDIAGLAPYHIARRGVGYVPDDRRVFAELSAEENLELARRSAGSREGAWTLEKVLDLLPALRPLISRRGSHLSGGEQKMLSIGRALMTNPSLLLLDEPSEGLSPIVVRSLVEIIRTIREEKVTILMADQNLRFSRLVASRAYILEKGAVQHAGTLEEIYADEQVVRRYLAI</sequence>
<dbReference type="InterPro" id="IPR003439">
    <property type="entry name" value="ABC_transporter-like_ATP-bd"/>
</dbReference>
<dbReference type="AlphaFoldDB" id="A0A932MMQ8"/>
<dbReference type="PANTHER" id="PTHR43820">
    <property type="entry name" value="HIGH-AFFINITY BRANCHED-CHAIN AMINO ACID TRANSPORT ATP-BINDING PROTEIN LIVF"/>
    <property type="match status" value="1"/>
</dbReference>
<protein>
    <submittedName>
        <fullName evidence="7">ABC transporter ATP-binding protein</fullName>
    </submittedName>
</protein>
<keyword evidence="2" id="KW-0813">Transport</keyword>
<dbReference type="SMART" id="SM00382">
    <property type="entry name" value="AAA"/>
    <property type="match status" value="1"/>
</dbReference>
<dbReference type="PROSITE" id="PS00211">
    <property type="entry name" value="ABC_TRANSPORTER_1"/>
    <property type="match status" value="1"/>
</dbReference>